<dbReference type="Proteomes" id="UP000321569">
    <property type="component" value="Unassembled WGS sequence"/>
</dbReference>
<reference evidence="1 2" key="1">
    <citation type="submission" date="2019-07" db="EMBL/GenBank/DDBJ databases">
        <title>Whole genome shotgun sequence of Lactobacillus rapi NBRC 109618.</title>
        <authorList>
            <person name="Hosoyama A."/>
            <person name="Uohara A."/>
            <person name="Ohji S."/>
            <person name="Ichikawa N."/>
        </authorList>
    </citation>
    <scope>NUCLEOTIDE SEQUENCE [LARGE SCALE GENOMIC DNA]</scope>
    <source>
        <strain evidence="1 2">NBRC 109618</strain>
    </source>
</reference>
<dbReference type="RefSeq" id="WP_054746602.1">
    <property type="nucleotide sequence ID" value="NZ_BKAM01000001.1"/>
</dbReference>
<gene>
    <name evidence="1" type="ORF">LRA02_02320</name>
</gene>
<proteinExistence type="predicted"/>
<evidence type="ECO:0000313" key="1">
    <source>
        <dbReference type="EMBL" id="GEP71364.1"/>
    </source>
</evidence>
<dbReference type="AlphaFoldDB" id="A0A512PJI6"/>
<dbReference type="EMBL" id="BKAM01000001">
    <property type="protein sequence ID" value="GEP71364.1"/>
    <property type="molecule type" value="Genomic_DNA"/>
</dbReference>
<sequence>MRITIAPISEQGINFSVVLMKPNFQLTSGNMASLNSELPNDFPRPIVVARESRSGLEFYGRTDIVNFLSNLDPSQIPWRSYDIQ</sequence>
<protein>
    <submittedName>
        <fullName evidence="1">Uncharacterized protein</fullName>
    </submittedName>
</protein>
<dbReference type="OrthoDB" id="960855at2"/>
<name>A0A512PJI6_9LACO</name>
<comment type="caution">
    <text evidence="1">The sequence shown here is derived from an EMBL/GenBank/DDBJ whole genome shotgun (WGS) entry which is preliminary data.</text>
</comment>
<organism evidence="1 2">
    <name type="scientific">Lentilactobacillus rapi</name>
    <dbReference type="NCBI Taxonomy" id="481723"/>
    <lineage>
        <taxon>Bacteria</taxon>
        <taxon>Bacillati</taxon>
        <taxon>Bacillota</taxon>
        <taxon>Bacilli</taxon>
        <taxon>Lactobacillales</taxon>
        <taxon>Lactobacillaceae</taxon>
        <taxon>Lentilactobacillus</taxon>
    </lineage>
</organism>
<evidence type="ECO:0000313" key="2">
    <source>
        <dbReference type="Proteomes" id="UP000321569"/>
    </source>
</evidence>
<accession>A0A512PJI6</accession>